<dbReference type="Proteomes" id="UP000647980">
    <property type="component" value="Unassembled WGS sequence"/>
</dbReference>
<dbReference type="PANTHER" id="PTHR35601:SF1">
    <property type="entry name" value="TOXIN RELE"/>
    <property type="match status" value="1"/>
</dbReference>
<dbReference type="Pfam" id="PF05016">
    <property type="entry name" value="ParE_toxin"/>
    <property type="match status" value="1"/>
</dbReference>
<protein>
    <submittedName>
        <fullName evidence="3">Type II toxin-antitoxin system RelE/ParE family toxin</fullName>
    </submittedName>
</protein>
<keyword evidence="2" id="KW-1277">Toxin-antitoxin system</keyword>
<gene>
    <name evidence="3" type="ORF">IR135_02005</name>
</gene>
<accession>A0ABR9XVR2</accession>
<keyword evidence="4" id="KW-1185">Reference proteome</keyword>
<evidence type="ECO:0000256" key="1">
    <source>
        <dbReference type="ARBA" id="ARBA00006226"/>
    </source>
</evidence>
<name>A0ABR9XVR2_9STAP</name>
<dbReference type="RefSeq" id="WP_135096222.1">
    <property type="nucleotide sequence ID" value="NZ_JADGLW010000001.1"/>
</dbReference>
<sequence>MKYKLLFNKKVLKTLKKLGANDRKIIIKWLEKNIDNSPEPRQFGKALKGNLRDYWRYRIGKYRVIVSINDDELVVLTIDVGHRKDIY</sequence>
<reference evidence="3 4" key="1">
    <citation type="submission" date="2020-10" db="EMBL/GenBank/DDBJ databases">
        <title>Mouse Oral microbiota.</title>
        <authorList>
            <person name="Joseph S."/>
            <person name="Aduse-Opoku J."/>
        </authorList>
    </citation>
    <scope>NUCLEOTIDE SEQUENCE [LARGE SCALE GENOMIC DNA]</scope>
    <source>
        <strain evidence="3 4">19428wE5_W307</strain>
    </source>
</reference>
<dbReference type="NCBIfam" id="TIGR02385">
    <property type="entry name" value="RelE_StbE"/>
    <property type="match status" value="1"/>
</dbReference>
<dbReference type="PANTHER" id="PTHR35601">
    <property type="entry name" value="TOXIN RELE"/>
    <property type="match status" value="1"/>
</dbReference>
<dbReference type="Gene3D" id="3.30.2310.20">
    <property type="entry name" value="RelE-like"/>
    <property type="match status" value="1"/>
</dbReference>
<evidence type="ECO:0000313" key="4">
    <source>
        <dbReference type="Proteomes" id="UP000647980"/>
    </source>
</evidence>
<comment type="similarity">
    <text evidence="1">Belongs to the RelE toxin family.</text>
</comment>
<comment type="caution">
    <text evidence="3">The sequence shown here is derived from an EMBL/GenBank/DDBJ whole genome shotgun (WGS) entry which is preliminary data.</text>
</comment>
<proteinExistence type="inferred from homology"/>
<evidence type="ECO:0000313" key="3">
    <source>
        <dbReference type="EMBL" id="MBF0753031.1"/>
    </source>
</evidence>
<dbReference type="EMBL" id="JADGLW010000001">
    <property type="protein sequence ID" value="MBF0753031.1"/>
    <property type="molecule type" value="Genomic_DNA"/>
</dbReference>
<organism evidence="3 4">
    <name type="scientific">Jeotgalicoccus nanhaiensis</name>
    <dbReference type="NCBI Taxonomy" id="568603"/>
    <lineage>
        <taxon>Bacteria</taxon>
        <taxon>Bacillati</taxon>
        <taxon>Bacillota</taxon>
        <taxon>Bacilli</taxon>
        <taxon>Bacillales</taxon>
        <taxon>Staphylococcaceae</taxon>
        <taxon>Jeotgalicoccus</taxon>
    </lineage>
</organism>
<dbReference type="SUPFAM" id="SSF143011">
    <property type="entry name" value="RelE-like"/>
    <property type="match status" value="1"/>
</dbReference>
<evidence type="ECO:0000256" key="2">
    <source>
        <dbReference type="ARBA" id="ARBA00022649"/>
    </source>
</evidence>
<dbReference type="InterPro" id="IPR007712">
    <property type="entry name" value="RelE/ParE_toxin"/>
</dbReference>
<dbReference type="InterPro" id="IPR035093">
    <property type="entry name" value="RelE/ParE_toxin_dom_sf"/>
</dbReference>